<dbReference type="EMBL" id="CAJOBG010004572">
    <property type="protein sequence ID" value="CAF4116623.1"/>
    <property type="molecule type" value="Genomic_DNA"/>
</dbReference>
<dbReference type="Proteomes" id="UP000663842">
    <property type="component" value="Unassembled WGS sequence"/>
</dbReference>
<dbReference type="EMBL" id="CAJOBJ010003360">
    <property type="protein sequence ID" value="CAF3962723.1"/>
    <property type="molecule type" value="Genomic_DNA"/>
</dbReference>
<sequence length="166" mass="19243">MDDVTIEDDLELNQDLSSQTKSQHHSLTSFSIFEILSQPWAIVLVLSMVVVVFIYVKRNQQRYRNLLGTSDYVRSENNGENLSHNQYDDMERIRQRQQKAYEEQALRHLEQKKAKMENMKPVTNETSSRLKYRPNDHNPLTGQSNRGSGDSCSWRPSSSRRKPAGG</sequence>
<proteinExistence type="predicted"/>
<dbReference type="Proteomes" id="UP000663824">
    <property type="component" value="Unassembled WGS sequence"/>
</dbReference>
<feature type="region of interest" description="Disordered" evidence="1">
    <location>
        <begin position="75"/>
        <end position="166"/>
    </location>
</feature>
<keyword evidence="14" id="KW-1185">Reference proteome</keyword>
<evidence type="ECO:0000313" key="6">
    <source>
        <dbReference type="EMBL" id="CAF2103876.1"/>
    </source>
</evidence>
<evidence type="ECO:0008006" key="15">
    <source>
        <dbReference type="Google" id="ProtNLM"/>
    </source>
</evidence>
<evidence type="ECO:0000313" key="9">
    <source>
        <dbReference type="EMBL" id="CAF3931597.1"/>
    </source>
</evidence>
<protein>
    <recommendedName>
        <fullName evidence="15">Selenoprotein S</fullName>
    </recommendedName>
</protein>
<evidence type="ECO:0000313" key="14">
    <source>
        <dbReference type="Proteomes" id="UP000663866"/>
    </source>
</evidence>
<comment type="caution">
    <text evidence="11">The sequence shown here is derived from an EMBL/GenBank/DDBJ whole genome shotgun (WGS) entry which is preliminary data.</text>
</comment>
<dbReference type="Proteomes" id="UP000663887">
    <property type="component" value="Unassembled WGS sequence"/>
</dbReference>
<accession>A0A819SNC8</accession>
<dbReference type="EMBL" id="CAJNRF010000849">
    <property type="protein sequence ID" value="CAF1983982.1"/>
    <property type="molecule type" value="Genomic_DNA"/>
</dbReference>
<evidence type="ECO:0000313" key="12">
    <source>
        <dbReference type="EMBL" id="CAF4116623.1"/>
    </source>
</evidence>
<keyword evidence="2" id="KW-0812">Transmembrane</keyword>
<dbReference type="Proteomes" id="UP000676336">
    <property type="component" value="Unassembled WGS sequence"/>
</dbReference>
<dbReference type="Proteomes" id="UP000681720">
    <property type="component" value="Unassembled WGS sequence"/>
</dbReference>
<evidence type="ECO:0000256" key="2">
    <source>
        <dbReference type="SAM" id="Phobius"/>
    </source>
</evidence>
<keyword evidence="2" id="KW-1133">Transmembrane helix</keyword>
<dbReference type="Proteomes" id="UP000663866">
    <property type="component" value="Unassembled WGS sequence"/>
</dbReference>
<dbReference type="Proteomes" id="UP000663856">
    <property type="component" value="Unassembled WGS sequence"/>
</dbReference>
<dbReference type="AlphaFoldDB" id="A0A819SNC8"/>
<gene>
    <name evidence="9" type="ORF">BYL167_LOCUS10036</name>
    <name evidence="3" type="ORF">CJN711_LOCUS6692</name>
    <name evidence="10" type="ORF">GIL414_LOCUS9716</name>
    <name evidence="4" type="ORF">KQP761_LOCUS26575</name>
    <name evidence="7" type="ORF">MBJ925_LOCUS27583</name>
    <name evidence="12" type="ORF">OVN521_LOCUS21735</name>
    <name evidence="8" type="ORF">SMN809_LOCUS6929</name>
    <name evidence="11" type="ORF">UXM345_LOCUS19723</name>
    <name evidence="5" type="ORF">WKI299_LOCUS3928</name>
    <name evidence="6" type="ORF">XDN619_LOCUS19224</name>
</gene>
<evidence type="ECO:0000313" key="4">
    <source>
        <dbReference type="EMBL" id="CAF1633086.1"/>
    </source>
</evidence>
<organism evidence="11 13">
    <name type="scientific">Rotaria magnacalcarata</name>
    <dbReference type="NCBI Taxonomy" id="392030"/>
    <lineage>
        <taxon>Eukaryota</taxon>
        <taxon>Metazoa</taxon>
        <taxon>Spiralia</taxon>
        <taxon>Gnathifera</taxon>
        <taxon>Rotifera</taxon>
        <taxon>Eurotatoria</taxon>
        <taxon>Bdelloidea</taxon>
        <taxon>Philodinida</taxon>
        <taxon>Philodinidae</taxon>
        <taxon>Rotaria</taxon>
    </lineage>
</organism>
<evidence type="ECO:0000313" key="5">
    <source>
        <dbReference type="EMBL" id="CAF1983982.1"/>
    </source>
</evidence>
<dbReference type="Proteomes" id="UP000663834">
    <property type="component" value="Unassembled WGS sequence"/>
</dbReference>
<evidence type="ECO:0000256" key="1">
    <source>
        <dbReference type="SAM" id="MobiDB-lite"/>
    </source>
</evidence>
<keyword evidence="2" id="KW-0472">Membrane</keyword>
<dbReference type="EMBL" id="CAJOBF010002847">
    <property type="protein sequence ID" value="CAF4059183.1"/>
    <property type="molecule type" value="Genomic_DNA"/>
</dbReference>
<evidence type="ECO:0000313" key="10">
    <source>
        <dbReference type="EMBL" id="CAF3962723.1"/>
    </source>
</evidence>
<evidence type="ECO:0000313" key="11">
    <source>
        <dbReference type="EMBL" id="CAF4059183.1"/>
    </source>
</evidence>
<evidence type="ECO:0000313" key="7">
    <source>
        <dbReference type="EMBL" id="CAF2130987.1"/>
    </source>
</evidence>
<dbReference type="Proteomes" id="UP000681967">
    <property type="component" value="Unassembled WGS sequence"/>
</dbReference>
<evidence type="ECO:0000313" key="8">
    <source>
        <dbReference type="EMBL" id="CAF3906714.1"/>
    </source>
</evidence>
<dbReference type="EMBL" id="CAJNOV010002176">
    <property type="protein sequence ID" value="CAF1091560.1"/>
    <property type="molecule type" value="Genomic_DNA"/>
</dbReference>
<evidence type="ECO:0000313" key="3">
    <source>
        <dbReference type="EMBL" id="CAF1091560.1"/>
    </source>
</evidence>
<dbReference type="EMBL" id="CAJNRE010014767">
    <property type="protein sequence ID" value="CAF2130987.1"/>
    <property type="molecule type" value="Genomic_DNA"/>
</dbReference>
<feature type="transmembrane region" description="Helical" evidence="2">
    <location>
        <begin position="35"/>
        <end position="56"/>
    </location>
</feature>
<feature type="compositionally biased region" description="Polar residues" evidence="1">
    <location>
        <begin position="138"/>
        <end position="157"/>
    </location>
</feature>
<dbReference type="EMBL" id="CAJOBI010001939">
    <property type="protein sequence ID" value="CAF3906714.1"/>
    <property type="molecule type" value="Genomic_DNA"/>
</dbReference>
<feature type="compositionally biased region" description="Basic and acidic residues" evidence="1">
    <location>
        <begin position="86"/>
        <end position="118"/>
    </location>
</feature>
<dbReference type="Proteomes" id="UP000663855">
    <property type="component" value="Unassembled WGS sequence"/>
</dbReference>
<dbReference type="OrthoDB" id="10035297at2759"/>
<dbReference type="EMBL" id="CAJNRG010008389">
    <property type="protein sequence ID" value="CAF2103876.1"/>
    <property type="molecule type" value="Genomic_DNA"/>
</dbReference>
<dbReference type="EMBL" id="CAJOBH010002965">
    <property type="protein sequence ID" value="CAF3931597.1"/>
    <property type="molecule type" value="Genomic_DNA"/>
</dbReference>
<name>A0A819SNC8_9BILA</name>
<feature type="compositionally biased region" description="Polar residues" evidence="1">
    <location>
        <begin position="75"/>
        <end position="85"/>
    </location>
</feature>
<evidence type="ECO:0000313" key="13">
    <source>
        <dbReference type="Proteomes" id="UP000663842"/>
    </source>
</evidence>
<reference evidence="11" key="1">
    <citation type="submission" date="2021-02" db="EMBL/GenBank/DDBJ databases">
        <authorList>
            <person name="Nowell W R."/>
        </authorList>
    </citation>
    <scope>NUCLEOTIDE SEQUENCE</scope>
</reference>
<dbReference type="EMBL" id="CAJNOW010014488">
    <property type="protein sequence ID" value="CAF1633086.1"/>
    <property type="molecule type" value="Genomic_DNA"/>
</dbReference>